<proteinExistence type="predicted"/>
<dbReference type="SUPFAM" id="SSF46894">
    <property type="entry name" value="C-terminal effector domain of the bipartite response regulators"/>
    <property type="match status" value="1"/>
</dbReference>
<evidence type="ECO:0000313" key="2">
    <source>
        <dbReference type="EMBL" id="RHL40061.1"/>
    </source>
</evidence>
<accession>A0A415KUZ9</accession>
<reference evidence="2 3" key="1">
    <citation type="submission" date="2018-08" db="EMBL/GenBank/DDBJ databases">
        <title>A genome reference for cultivated species of the human gut microbiota.</title>
        <authorList>
            <person name="Zou Y."/>
            <person name="Xue W."/>
            <person name="Luo G."/>
        </authorList>
    </citation>
    <scope>NUCLEOTIDE SEQUENCE [LARGE SCALE GENOMIC DNA]</scope>
    <source>
        <strain evidence="2 3">AF38-2</strain>
    </source>
</reference>
<feature type="transmembrane region" description="Helical" evidence="1">
    <location>
        <begin position="174"/>
        <end position="194"/>
    </location>
</feature>
<dbReference type="AlphaFoldDB" id="A0A415KUZ9"/>
<dbReference type="RefSeq" id="WP_118217979.1">
    <property type="nucleotide sequence ID" value="NZ_JAQEAW010000001.1"/>
</dbReference>
<dbReference type="Gene3D" id="1.10.10.10">
    <property type="entry name" value="Winged helix-like DNA-binding domain superfamily/Winged helix DNA-binding domain"/>
    <property type="match status" value="1"/>
</dbReference>
<protein>
    <submittedName>
        <fullName evidence="2">Helix-turn-helix domain-containing protein</fullName>
    </submittedName>
</protein>
<keyword evidence="1" id="KW-0812">Transmembrane</keyword>
<organism evidence="2 3">
    <name type="scientific">Bacteroides xylanisolvens</name>
    <dbReference type="NCBI Taxonomy" id="371601"/>
    <lineage>
        <taxon>Bacteria</taxon>
        <taxon>Pseudomonadati</taxon>
        <taxon>Bacteroidota</taxon>
        <taxon>Bacteroidia</taxon>
        <taxon>Bacteroidales</taxon>
        <taxon>Bacteroidaceae</taxon>
        <taxon>Bacteroides</taxon>
    </lineage>
</organism>
<evidence type="ECO:0000313" key="3">
    <source>
        <dbReference type="Proteomes" id="UP000284495"/>
    </source>
</evidence>
<dbReference type="EMBL" id="QROO01000006">
    <property type="protein sequence ID" value="RHL40061.1"/>
    <property type="molecule type" value="Genomic_DNA"/>
</dbReference>
<comment type="caution">
    <text evidence="2">The sequence shown here is derived from an EMBL/GenBank/DDBJ whole genome shotgun (WGS) entry which is preliminary data.</text>
</comment>
<name>A0A415KUZ9_9BACE</name>
<dbReference type="Proteomes" id="UP000284495">
    <property type="component" value="Unassembled WGS sequence"/>
</dbReference>
<gene>
    <name evidence="2" type="ORF">DW027_06195</name>
</gene>
<dbReference type="InterPro" id="IPR036388">
    <property type="entry name" value="WH-like_DNA-bd_sf"/>
</dbReference>
<evidence type="ECO:0000256" key="1">
    <source>
        <dbReference type="SAM" id="Phobius"/>
    </source>
</evidence>
<keyword evidence="1" id="KW-0472">Membrane</keyword>
<dbReference type="PROSITE" id="PS51257">
    <property type="entry name" value="PROKAR_LIPOPROTEIN"/>
    <property type="match status" value="1"/>
</dbReference>
<feature type="transmembrane region" description="Helical" evidence="1">
    <location>
        <begin position="6"/>
        <end position="25"/>
    </location>
</feature>
<feature type="transmembrane region" description="Helical" evidence="1">
    <location>
        <begin position="200"/>
        <end position="225"/>
    </location>
</feature>
<dbReference type="GO" id="GO:0003677">
    <property type="term" value="F:DNA binding"/>
    <property type="evidence" value="ECO:0007669"/>
    <property type="project" value="InterPro"/>
</dbReference>
<dbReference type="InterPro" id="IPR016032">
    <property type="entry name" value="Sig_transdc_resp-reg_C-effctor"/>
</dbReference>
<dbReference type="GO" id="GO:0006355">
    <property type="term" value="P:regulation of DNA-templated transcription"/>
    <property type="evidence" value="ECO:0007669"/>
    <property type="project" value="InterPro"/>
</dbReference>
<sequence>MMRTKNIILLAVIACIGGVAFFFACKYSYESKLSALKEEAKEAFIKAFNQELKSRNVEGEGPLMLTLPDVSNVGFTELPDSVIYADSTGVYKLKLDKAKHYNNITTDTSVRLLHSVAFKEHPIQPDSLNLIWKKYLNESGISMEAALYVSVVDRLGDVTSASTSYSEWRKFSNLVFIVSIGYACEIEVMAYLHYSVWNMLYMEIILGLLIYIVCIYMIYKFILFVQNKIFSIRKKEVIEKPVIKIVKEMNDSSSIRSYKLHEGFIFHADQKVIEFNGRQKYLQPQPSKLLELFLRMEETGYVLKNSDISENLWSDGSATNDRIHKAVARLRSNIKELDSSIDIEKCVDGYQLVL</sequence>
<keyword evidence="1" id="KW-1133">Transmembrane helix</keyword>